<dbReference type="AlphaFoldDB" id="A0A7U4PBA7"/>
<protein>
    <submittedName>
        <fullName evidence="2">Uncharacterized protein</fullName>
    </submittedName>
</protein>
<accession>A0A7T2U589</accession>
<feature type="region of interest" description="Disordered" evidence="1">
    <location>
        <begin position="152"/>
        <end position="191"/>
    </location>
</feature>
<gene>
    <name evidence="2" type="ORF">I6G56_26520</name>
</gene>
<proteinExistence type="predicted"/>
<name>A0A7U4PBA7_9BURK</name>
<dbReference type="InterPro" id="IPR048494">
    <property type="entry name" value="Dit-like_N"/>
</dbReference>
<sequence>MILDMIMISPKKIGSIAVQVAIEEVYNDELTITEHPVEQGAQITDHAFKRQPDVVMRCGWSNADYEALLGTAEATFDGGGLPSAQYVNAIYSQLLALQQARTPFDVTTSRRFYQNMLLQGLRLTTDPKTSSALILTATLKQIRIVSTQVTKLPPKENQADPASTAETANGGTKAAMPATPAPGGAVPPGSM</sequence>
<dbReference type="RefSeq" id="WP_006027839.1">
    <property type="nucleotide sequence ID" value="NZ_CP013382.1"/>
</dbReference>
<dbReference type="Proteomes" id="UP000594943">
    <property type="component" value="Chromosome 2"/>
</dbReference>
<organism evidence="2">
    <name type="scientific">Burkholderia humptydooensis</name>
    <dbReference type="NCBI Taxonomy" id="430531"/>
    <lineage>
        <taxon>Bacteria</taxon>
        <taxon>Pseudomonadati</taxon>
        <taxon>Pseudomonadota</taxon>
        <taxon>Betaproteobacteria</taxon>
        <taxon>Burkholderiales</taxon>
        <taxon>Burkholderiaceae</taxon>
        <taxon>Burkholderia</taxon>
        <taxon>pseudomallei group</taxon>
    </lineage>
</organism>
<dbReference type="KEGG" id="bhg:I6G56_26520"/>
<dbReference type="EMBL" id="CP065687">
    <property type="protein sequence ID" value="QPS45699.1"/>
    <property type="molecule type" value="Genomic_DNA"/>
</dbReference>
<evidence type="ECO:0000313" key="2">
    <source>
        <dbReference type="EMBL" id="QPS45699.1"/>
    </source>
</evidence>
<reference evidence="2" key="1">
    <citation type="submission" date="2020-12" db="EMBL/GenBank/DDBJ databases">
        <title>FDA dAtabase for Regulatory Grade micrObial Sequences (FDA-ARGOS): Supporting development and validation of Infectious Disease Dx tests.</title>
        <authorList>
            <person name="Nelson B."/>
            <person name="Plummer A."/>
            <person name="Tallon L."/>
            <person name="Sadzewicz L."/>
            <person name="Zhao X."/>
            <person name="Boylan J."/>
            <person name="Ott S."/>
            <person name="Bowen H."/>
            <person name="Vavikolanu K."/>
            <person name="Mehta A."/>
            <person name="Aluvathingal J."/>
            <person name="Nadendla S."/>
            <person name="Myers T."/>
            <person name="Yan Y."/>
            <person name="Sichtig H."/>
        </authorList>
    </citation>
    <scope>NUCLEOTIDE SEQUENCE [LARGE SCALE GENOMIC DNA]</scope>
    <source>
        <strain evidence="2">FDAARGOS_899</strain>
    </source>
</reference>
<feature type="compositionally biased region" description="Polar residues" evidence="1">
    <location>
        <begin position="160"/>
        <end position="169"/>
    </location>
</feature>
<feature type="compositionally biased region" description="Low complexity" evidence="1">
    <location>
        <begin position="170"/>
        <end position="191"/>
    </location>
</feature>
<dbReference type="Pfam" id="PF21821">
    <property type="entry name" value="Dit_like"/>
    <property type="match status" value="1"/>
</dbReference>
<evidence type="ECO:0000256" key="1">
    <source>
        <dbReference type="SAM" id="MobiDB-lite"/>
    </source>
</evidence>
<accession>A0A7U4PBA7</accession>